<comment type="caution">
    <text evidence="1">The sequence shown here is derived from an EMBL/GenBank/DDBJ whole genome shotgun (WGS) entry which is preliminary data.</text>
</comment>
<sequence length="168" mass="17799">MEMFMRLPEAVRTALREHGGDRPLARAELDGGDWAFASRAALLVASGGEVTVDREWCDVDRASADPESGTITVEWVDGGAPLVLRLASQGRASFPQALRERVQWSVVHAAPVNLPGGRSARVAVRRRANGDMFSQVVGGADLDLSDPEVAAAVDAAEARARSTVGLPV</sequence>
<organism evidence="1 2">
    <name type="scientific">Myceligenerans pegani</name>
    <dbReference type="NCBI Taxonomy" id="2776917"/>
    <lineage>
        <taxon>Bacteria</taxon>
        <taxon>Bacillati</taxon>
        <taxon>Actinomycetota</taxon>
        <taxon>Actinomycetes</taxon>
        <taxon>Micrococcales</taxon>
        <taxon>Promicromonosporaceae</taxon>
        <taxon>Myceligenerans</taxon>
    </lineage>
</organism>
<proteinExistence type="predicted"/>
<reference evidence="1 2" key="1">
    <citation type="submission" date="2020-10" db="EMBL/GenBank/DDBJ databases">
        <title>Myceligenerans pegani sp. nov., an endophytic actinomycete isolated from Peganum harmala L. in Xinjiang, China.</title>
        <authorList>
            <person name="Xin L."/>
        </authorList>
    </citation>
    <scope>NUCLEOTIDE SEQUENCE [LARGE SCALE GENOMIC DNA]</scope>
    <source>
        <strain evidence="1 2">TRM65318</strain>
    </source>
</reference>
<dbReference type="EMBL" id="JADAQT010000017">
    <property type="protein sequence ID" value="MBE1874251.1"/>
    <property type="molecule type" value="Genomic_DNA"/>
</dbReference>
<accession>A0ABR9MT92</accession>
<gene>
    <name evidence="1" type="ORF">IHE71_00805</name>
</gene>
<protein>
    <submittedName>
        <fullName evidence="1">Uncharacterized protein</fullName>
    </submittedName>
</protein>
<dbReference type="RefSeq" id="WP_192860829.1">
    <property type="nucleotide sequence ID" value="NZ_JADAQT010000017.1"/>
</dbReference>
<keyword evidence="2" id="KW-1185">Reference proteome</keyword>
<name>A0ABR9MT92_9MICO</name>
<dbReference type="Proteomes" id="UP000625527">
    <property type="component" value="Unassembled WGS sequence"/>
</dbReference>
<evidence type="ECO:0000313" key="1">
    <source>
        <dbReference type="EMBL" id="MBE1874251.1"/>
    </source>
</evidence>
<evidence type="ECO:0000313" key="2">
    <source>
        <dbReference type="Proteomes" id="UP000625527"/>
    </source>
</evidence>